<dbReference type="InterPro" id="IPR012677">
    <property type="entry name" value="Nucleotide-bd_a/b_plait_sf"/>
</dbReference>
<comment type="similarity">
    <text evidence="3">Belongs to the RRM NELF-E family.</text>
</comment>
<dbReference type="AlphaFoldDB" id="A0A5K4F512"/>
<dbReference type="Proteomes" id="UP000008854">
    <property type="component" value="Unassembled WGS sequence"/>
</dbReference>
<dbReference type="FunCoup" id="A0A5K4F512">
    <property type="interactions" value="1121"/>
</dbReference>
<evidence type="ECO:0000313" key="15">
    <source>
        <dbReference type="WBParaSite" id="Smp_318850.1"/>
    </source>
</evidence>
<dbReference type="InParanoid" id="A0A5K4F512"/>
<evidence type="ECO:0000256" key="5">
    <source>
        <dbReference type="ARBA" id="ARBA00022454"/>
    </source>
</evidence>
<dbReference type="SUPFAM" id="SSF54928">
    <property type="entry name" value="RNA-binding domain, RBD"/>
    <property type="match status" value="1"/>
</dbReference>
<dbReference type="GO" id="GO:0003723">
    <property type="term" value="F:RNA binding"/>
    <property type="evidence" value="ECO:0007669"/>
    <property type="project" value="UniProtKB-UniRule"/>
</dbReference>
<dbReference type="GO" id="GO:0005694">
    <property type="term" value="C:chromosome"/>
    <property type="evidence" value="ECO:0007669"/>
    <property type="project" value="UniProtKB-SubCell"/>
</dbReference>
<dbReference type="InterPro" id="IPR033102">
    <property type="entry name" value="NELFE"/>
</dbReference>
<keyword evidence="9" id="KW-0804">Transcription</keyword>
<keyword evidence="7 11" id="KW-0694">RNA-binding</keyword>
<keyword evidence="5" id="KW-0158">Chromosome</keyword>
<dbReference type="CDD" id="cd00590">
    <property type="entry name" value="RRM_SF"/>
    <property type="match status" value="1"/>
</dbReference>
<feature type="domain" description="RRM" evidence="13">
    <location>
        <begin position="213"/>
        <end position="282"/>
    </location>
</feature>
<keyword evidence="10" id="KW-0539">Nucleus</keyword>
<dbReference type="Pfam" id="PF00076">
    <property type="entry name" value="RRM_1"/>
    <property type="match status" value="1"/>
</dbReference>
<dbReference type="SMART" id="SM00360">
    <property type="entry name" value="RRM"/>
    <property type="match status" value="1"/>
</dbReference>
<evidence type="ECO:0000256" key="4">
    <source>
        <dbReference type="ARBA" id="ARBA00014464"/>
    </source>
</evidence>
<organism evidence="14 15">
    <name type="scientific">Schistosoma mansoni</name>
    <name type="common">Blood fluke</name>
    <dbReference type="NCBI Taxonomy" id="6183"/>
    <lineage>
        <taxon>Eukaryota</taxon>
        <taxon>Metazoa</taxon>
        <taxon>Spiralia</taxon>
        <taxon>Lophotrochozoa</taxon>
        <taxon>Platyhelminthes</taxon>
        <taxon>Trematoda</taxon>
        <taxon>Digenea</taxon>
        <taxon>Strigeidida</taxon>
        <taxon>Schistosomatoidea</taxon>
        <taxon>Schistosomatidae</taxon>
        <taxon>Schistosoma</taxon>
    </lineage>
</organism>
<evidence type="ECO:0000259" key="13">
    <source>
        <dbReference type="PROSITE" id="PS50102"/>
    </source>
</evidence>
<accession>A0A5K4F512</accession>
<evidence type="ECO:0000256" key="12">
    <source>
        <dbReference type="SAM" id="MobiDB-lite"/>
    </source>
</evidence>
<evidence type="ECO:0000256" key="8">
    <source>
        <dbReference type="ARBA" id="ARBA00023015"/>
    </source>
</evidence>
<feature type="region of interest" description="Disordered" evidence="12">
    <location>
        <begin position="95"/>
        <end position="122"/>
    </location>
</feature>
<dbReference type="PANTHER" id="PTHR17250:SF0">
    <property type="entry name" value="NEGATIVE ELONGATION FACTOR E"/>
    <property type="match status" value="1"/>
</dbReference>
<evidence type="ECO:0000256" key="11">
    <source>
        <dbReference type="PROSITE-ProRule" id="PRU00176"/>
    </source>
</evidence>
<evidence type="ECO:0000256" key="10">
    <source>
        <dbReference type="ARBA" id="ARBA00023242"/>
    </source>
</evidence>
<evidence type="ECO:0000256" key="2">
    <source>
        <dbReference type="ARBA" id="ARBA00004286"/>
    </source>
</evidence>
<keyword evidence="14" id="KW-1185">Reference proteome</keyword>
<evidence type="ECO:0000256" key="6">
    <source>
        <dbReference type="ARBA" id="ARBA00022491"/>
    </source>
</evidence>
<dbReference type="PROSITE" id="PS50102">
    <property type="entry name" value="RRM"/>
    <property type="match status" value="1"/>
</dbReference>
<dbReference type="InterPro" id="IPR035979">
    <property type="entry name" value="RBD_domain_sf"/>
</dbReference>
<sequence>MTIEDPDLEAGKNIDVDELLASFTIDLPDEHTDPEKSLRKELLSLKQMRRTLTDIDHEVKKCERKEEKSRAMKPREKAKEEAMKLLKSGAISIENKNERHTFKRKPKESEEDEVPGPNVNPKVKQSLYRNFLPGPILNALGPEEKRIDVSSNYKAATCEGNCTDASETLRTKRKQQLNLLLDDKNLDTDQVISDVSDSCNFDQLHPPNRPTHSTLYVGYHNITEPFIHDVFKPYGTVVRIRIGNPSNHAYVTMATNQMAQSALKLDHQMVSNRLLRVSYARRPFHVKPFSPTKYSPYRSFRKTDSCNSNEEPSNKISCELNRDLVTYEDLYSDK</sequence>
<comment type="subcellular location">
    <subcellularLocation>
        <location evidence="2">Chromosome</location>
    </subcellularLocation>
    <subcellularLocation>
        <location evidence="1">Nucleus</location>
    </subcellularLocation>
</comment>
<dbReference type="InterPro" id="IPR000504">
    <property type="entry name" value="RRM_dom"/>
</dbReference>
<dbReference type="PANTHER" id="PTHR17250">
    <property type="entry name" value="NEGATIVE ELONGATION FACTOR E"/>
    <property type="match status" value="1"/>
</dbReference>
<name>A0A5K4F512_SCHMA</name>
<evidence type="ECO:0000256" key="9">
    <source>
        <dbReference type="ARBA" id="ARBA00023163"/>
    </source>
</evidence>
<keyword evidence="6" id="KW-0678">Repressor</keyword>
<keyword evidence="8" id="KW-0805">Transcription regulation</keyword>
<dbReference type="GO" id="GO:0032021">
    <property type="term" value="C:NELF complex"/>
    <property type="evidence" value="ECO:0007669"/>
    <property type="project" value="InterPro"/>
</dbReference>
<dbReference type="WBParaSite" id="Smp_318850.1">
    <property type="protein sequence ID" value="Smp_318850.1"/>
    <property type="gene ID" value="Smp_318850"/>
</dbReference>
<evidence type="ECO:0000256" key="1">
    <source>
        <dbReference type="ARBA" id="ARBA00004123"/>
    </source>
</evidence>
<evidence type="ECO:0000256" key="3">
    <source>
        <dbReference type="ARBA" id="ARBA00006120"/>
    </source>
</evidence>
<evidence type="ECO:0000256" key="7">
    <source>
        <dbReference type="ARBA" id="ARBA00022884"/>
    </source>
</evidence>
<reference evidence="15" key="2">
    <citation type="submission" date="2019-11" db="UniProtKB">
        <authorList>
            <consortium name="WormBaseParasite"/>
        </authorList>
    </citation>
    <scope>IDENTIFICATION</scope>
    <source>
        <strain evidence="15">Puerto Rican</strain>
    </source>
</reference>
<dbReference type="Gene3D" id="3.30.70.330">
    <property type="match status" value="1"/>
</dbReference>
<proteinExistence type="inferred from homology"/>
<protein>
    <recommendedName>
        <fullName evidence="4">Negative elongation factor E</fullName>
    </recommendedName>
</protein>
<dbReference type="GO" id="GO:0034244">
    <property type="term" value="P:negative regulation of transcription elongation by RNA polymerase II"/>
    <property type="evidence" value="ECO:0007669"/>
    <property type="project" value="TreeGrafter"/>
</dbReference>
<evidence type="ECO:0000313" key="14">
    <source>
        <dbReference type="Proteomes" id="UP000008854"/>
    </source>
</evidence>
<reference evidence="14" key="1">
    <citation type="journal article" date="2012" name="PLoS Negl. Trop. Dis.">
        <title>A systematically improved high quality genome and transcriptome of the human blood fluke Schistosoma mansoni.</title>
        <authorList>
            <person name="Protasio A.V."/>
            <person name="Tsai I.J."/>
            <person name="Babbage A."/>
            <person name="Nichol S."/>
            <person name="Hunt M."/>
            <person name="Aslett M.A."/>
            <person name="De Silva N."/>
            <person name="Velarde G.S."/>
            <person name="Anderson T.J."/>
            <person name="Clark R.C."/>
            <person name="Davidson C."/>
            <person name="Dillon G.P."/>
            <person name="Holroyd N.E."/>
            <person name="LoVerde P.T."/>
            <person name="Lloyd C."/>
            <person name="McQuillan J."/>
            <person name="Oliveira G."/>
            <person name="Otto T.D."/>
            <person name="Parker-Manuel S.J."/>
            <person name="Quail M.A."/>
            <person name="Wilson R.A."/>
            <person name="Zerlotini A."/>
            <person name="Dunne D.W."/>
            <person name="Berriman M."/>
        </authorList>
    </citation>
    <scope>NUCLEOTIDE SEQUENCE [LARGE SCALE GENOMIC DNA]</scope>
    <source>
        <strain evidence="14">Puerto Rican</strain>
    </source>
</reference>